<evidence type="ECO:0000313" key="3">
    <source>
        <dbReference type="Proteomes" id="UP001231189"/>
    </source>
</evidence>
<proteinExistence type="predicted"/>
<dbReference type="PANTHER" id="PTHR46890">
    <property type="entry name" value="NON-LTR RETROLELEMENT REVERSE TRANSCRIPTASE-LIKE PROTEIN-RELATED"/>
    <property type="match status" value="1"/>
</dbReference>
<dbReference type="Pfam" id="PF00078">
    <property type="entry name" value="RVT_1"/>
    <property type="match status" value="1"/>
</dbReference>
<dbReference type="SUPFAM" id="SSF56672">
    <property type="entry name" value="DNA/RNA polymerases"/>
    <property type="match status" value="1"/>
</dbReference>
<dbReference type="AlphaFoldDB" id="A0AAD8VX71"/>
<feature type="domain" description="Reverse transcriptase" evidence="1">
    <location>
        <begin position="247"/>
        <end position="530"/>
    </location>
</feature>
<comment type="caution">
    <text evidence="2">The sequence shown here is derived from an EMBL/GenBank/DDBJ whole genome shotgun (WGS) entry which is preliminary data.</text>
</comment>
<gene>
    <name evidence="2" type="ORF">QYE76_026733</name>
</gene>
<reference evidence="2" key="1">
    <citation type="submission" date="2023-07" db="EMBL/GenBank/DDBJ databases">
        <title>A chromosome-level genome assembly of Lolium multiflorum.</title>
        <authorList>
            <person name="Chen Y."/>
            <person name="Copetti D."/>
            <person name="Kolliker R."/>
            <person name="Studer B."/>
        </authorList>
    </citation>
    <scope>NUCLEOTIDE SEQUENCE</scope>
    <source>
        <strain evidence="2">02402/16</strain>
        <tissue evidence="2">Leaf</tissue>
    </source>
</reference>
<dbReference type="InterPro" id="IPR000477">
    <property type="entry name" value="RT_dom"/>
</dbReference>
<accession>A0AAD8VX71</accession>
<dbReference type="CDD" id="cd01650">
    <property type="entry name" value="RT_nLTR_like"/>
    <property type="match status" value="1"/>
</dbReference>
<keyword evidence="3" id="KW-1185">Reference proteome</keyword>
<protein>
    <recommendedName>
        <fullName evidence="1">Reverse transcriptase domain-containing protein</fullName>
    </recommendedName>
</protein>
<name>A0AAD8VX71_LOLMU</name>
<evidence type="ECO:0000313" key="2">
    <source>
        <dbReference type="EMBL" id="KAK1621216.1"/>
    </source>
</evidence>
<dbReference type="PROSITE" id="PS50878">
    <property type="entry name" value="RT_POL"/>
    <property type="match status" value="1"/>
</dbReference>
<evidence type="ECO:0000259" key="1">
    <source>
        <dbReference type="PROSITE" id="PS50878"/>
    </source>
</evidence>
<organism evidence="2 3">
    <name type="scientific">Lolium multiflorum</name>
    <name type="common">Italian ryegrass</name>
    <name type="synonym">Lolium perenne subsp. multiflorum</name>
    <dbReference type="NCBI Taxonomy" id="4521"/>
    <lineage>
        <taxon>Eukaryota</taxon>
        <taxon>Viridiplantae</taxon>
        <taxon>Streptophyta</taxon>
        <taxon>Embryophyta</taxon>
        <taxon>Tracheophyta</taxon>
        <taxon>Spermatophyta</taxon>
        <taxon>Magnoliopsida</taxon>
        <taxon>Liliopsida</taxon>
        <taxon>Poales</taxon>
        <taxon>Poaceae</taxon>
        <taxon>BOP clade</taxon>
        <taxon>Pooideae</taxon>
        <taxon>Poodae</taxon>
        <taxon>Poeae</taxon>
        <taxon>Poeae Chloroplast Group 2 (Poeae type)</taxon>
        <taxon>Loliodinae</taxon>
        <taxon>Loliinae</taxon>
        <taxon>Lolium</taxon>
    </lineage>
</organism>
<dbReference type="EMBL" id="JAUUTY010000006">
    <property type="protein sequence ID" value="KAK1621216.1"/>
    <property type="molecule type" value="Genomic_DNA"/>
</dbReference>
<dbReference type="Proteomes" id="UP001231189">
    <property type="component" value="Unassembled WGS sequence"/>
</dbReference>
<dbReference type="InterPro" id="IPR052343">
    <property type="entry name" value="Retrotransposon-Effector_Assoc"/>
</dbReference>
<dbReference type="InterPro" id="IPR043502">
    <property type="entry name" value="DNA/RNA_pol_sf"/>
</dbReference>
<dbReference type="PANTHER" id="PTHR46890:SF48">
    <property type="entry name" value="RNA-DIRECTED DNA POLYMERASE"/>
    <property type="match status" value="1"/>
</dbReference>
<sequence length="663" mass="76362">MEQEVRTLQRQLKRQYEIMWERKSDLAERVAMAWGEAGHKTDLADIMQGLDRVMSTLQAWSKKRFGNVLRELDKSRKNLKSLKIVNADQREIRKATDLMNELLYKEELLWLQRSRITWLKEGDRNTKFFHQKAVWRARRNKIKRLKDNEGVWKDTPTEMERMALTYFQELFTRDPMLNSDDLIGLTRGKVTNAMNDDLCRDFTDEEIGDALFQIGPLKAPGVDGFPARFYQRNWGTIREQVINAVKLFFATGNMPEGVNDMAIVLIPKNDQPETLKDFRPISLCTVIYKIIAKCMVNRMRPILGDIVSINQSAFVPGRLITDNALVAFECIHFIEHNTNTNKDFCAYKLDLSKAYDRVDWDFLKKVMQRMGFSHRWVDWTMACVTSVSYKVKFNGNLLDSFSPSRGLRQGDPLSPFLFLFVADGLSTLLQDAVDRNTIEPLKVCRSAPGVSHLLFADDSLLFFKAQGGNGSSTWHAIEYGLELLKTGVIWRVGNGAKIRAWRDPWIPRESGHQPQSPRGRCRFRWVADFLRPDESWNVQRLELYFSRADVTAILQIKPSRRNDNDFVSWFLEKNGVFTVRSAYRLALHRNSDIAKGKMVLNQCQGFRRDKTKTETRKPERQQWALPAGGTAKLNVDGAFSVDGRAGIGMVLRNCQGEVLYAAC</sequence>